<dbReference type="PANTHER" id="PTHR46268">
    <property type="entry name" value="STRESS RESPONSE PROTEIN NHAX"/>
    <property type="match status" value="1"/>
</dbReference>
<evidence type="ECO:0000259" key="2">
    <source>
        <dbReference type="Pfam" id="PF00582"/>
    </source>
</evidence>
<dbReference type="Gene3D" id="3.40.50.12370">
    <property type="match status" value="1"/>
</dbReference>
<dbReference type="SUPFAM" id="SSF52402">
    <property type="entry name" value="Adenine nucleotide alpha hydrolases-like"/>
    <property type="match status" value="2"/>
</dbReference>
<evidence type="ECO:0000313" key="3">
    <source>
        <dbReference type="EMBL" id="MBB3941911.1"/>
    </source>
</evidence>
<dbReference type="RefSeq" id="WP_183939093.1">
    <property type="nucleotide sequence ID" value="NZ_BAABBG010000001.1"/>
</dbReference>
<name>A0A840AWE0_9SPHN</name>
<gene>
    <name evidence="3" type="ORF">GGR91_000133</name>
</gene>
<dbReference type="Pfam" id="PF00582">
    <property type="entry name" value="Usp"/>
    <property type="match status" value="1"/>
</dbReference>
<comment type="similarity">
    <text evidence="1">Belongs to the universal stress protein A family.</text>
</comment>
<protein>
    <submittedName>
        <fullName evidence="3">Nucleotide-binding universal stress UspA family protein</fullName>
    </submittedName>
</protein>
<comment type="caution">
    <text evidence="3">The sequence shown here is derived from an EMBL/GenBank/DDBJ whole genome shotgun (WGS) entry which is preliminary data.</text>
</comment>
<sequence length="269" mass="29132">MMMKSIIVHAGGDAAFESRLQAGLDLARRFNGHLTLVLPRPTQDYVAFDMFGGAHFIAEAFDAAETERGKLCARTDAHLKSEDVPWDWQIFDGTTSDALINAARLADILVMSLDEAGTPGTARAWVSDVVMASRTPVLAVPASTKRIAWDRAMVAYDGGFEAANALRAALPLLEAATHVRIAEVETVPEEFPVTDAATYLSRHGVSAEIAVAAKGDQSVEERLLAEVNAWRPDFLVMGAYGHGRWRETLFGGVTRFMLGELGIPVLLAH</sequence>
<reference evidence="3 4" key="1">
    <citation type="submission" date="2020-08" db="EMBL/GenBank/DDBJ databases">
        <title>Genomic Encyclopedia of Type Strains, Phase IV (KMG-IV): sequencing the most valuable type-strain genomes for metagenomic binning, comparative biology and taxonomic classification.</title>
        <authorList>
            <person name="Goeker M."/>
        </authorList>
    </citation>
    <scope>NUCLEOTIDE SEQUENCE [LARGE SCALE GENOMIC DNA]</scope>
    <source>
        <strain evidence="3 4">DSM 29050</strain>
    </source>
</reference>
<dbReference type="AlphaFoldDB" id="A0A840AWE0"/>
<accession>A0A840AWE0</accession>
<organism evidence="3 4">
    <name type="scientific">Sphingorhabdus rigui</name>
    <dbReference type="NCBI Taxonomy" id="1282858"/>
    <lineage>
        <taxon>Bacteria</taxon>
        <taxon>Pseudomonadati</taxon>
        <taxon>Pseudomonadota</taxon>
        <taxon>Alphaproteobacteria</taxon>
        <taxon>Sphingomonadales</taxon>
        <taxon>Sphingomonadaceae</taxon>
        <taxon>Sphingorhabdus</taxon>
    </lineage>
</organism>
<proteinExistence type="inferred from homology"/>
<dbReference type="Proteomes" id="UP000581447">
    <property type="component" value="Unassembled WGS sequence"/>
</dbReference>
<dbReference type="InterPro" id="IPR006016">
    <property type="entry name" value="UspA"/>
</dbReference>
<feature type="domain" description="UspA" evidence="2">
    <location>
        <begin position="150"/>
        <end position="268"/>
    </location>
</feature>
<evidence type="ECO:0000313" key="4">
    <source>
        <dbReference type="Proteomes" id="UP000581447"/>
    </source>
</evidence>
<keyword evidence="4" id="KW-1185">Reference proteome</keyword>
<dbReference type="EMBL" id="JACIEA010000001">
    <property type="protein sequence ID" value="MBB3941911.1"/>
    <property type="molecule type" value="Genomic_DNA"/>
</dbReference>
<evidence type="ECO:0000256" key="1">
    <source>
        <dbReference type="ARBA" id="ARBA00008791"/>
    </source>
</evidence>
<dbReference type="PANTHER" id="PTHR46268:SF15">
    <property type="entry name" value="UNIVERSAL STRESS PROTEIN HP_0031"/>
    <property type="match status" value="1"/>
</dbReference>
<dbReference type="CDD" id="cd00293">
    <property type="entry name" value="USP-like"/>
    <property type="match status" value="1"/>
</dbReference>